<dbReference type="OrthoDB" id="3226845at2759"/>
<evidence type="ECO:0000313" key="2">
    <source>
        <dbReference type="EMBL" id="TFK33090.1"/>
    </source>
</evidence>
<dbReference type="STRING" id="68775.A0A5C3LJN4"/>
<sequence length="436" mass="48789">MQSFLSPLASVPSQSTHQVPAMNTADNLRVTLGELLSRAYSHPCTTAAAMFLQLIQPMQRFQVALDALLPLLDVNTSAELAQRILVSFILYSLYAPHPIAINPFKSALFVTFVKERERAVSIAKDGGISPNEQLVWVLWKILKGDGNDIGPYTPITLAKTPLPPKLRASNLVLDNELYNSISDLDDSTYSYFQQLNSRTSASSDANETHKSITNGSDSFSRSPISIEEDRYNERLIHAAKLLLSAREKVLSLKDQQMVFPMLPDITASRIITSIDLAPIISLNPGMGDSICAALLQTASKDNDNLARFLDTLPFLLPTHQILDLYLRLLQDQTRINIPGFSTIADLVRMEVLGRFVHEAINWLDHAERDEIEGLVSDDRFAKGVFHLCRFYKKLIEVSIVDPTSDADSAEMAHFALRNSRFTDANHLYRMLARDRF</sequence>
<dbReference type="InterPro" id="IPR019312">
    <property type="entry name" value="CNOT11"/>
</dbReference>
<dbReference type="Pfam" id="PF10155">
    <property type="entry name" value="CNOT11"/>
    <property type="match status" value="1"/>
</dbReference>
<feature type="region of interest" description="Disordered" evidence="1">
    <location>
        <begin position="200"/>
        <end position="219"/>
    </location>
</feature>
<dbReference type="Proteomes" id="UP000308652">
    <property type="component" value="Unassembled WGS sequence"/>
</dbReference>
<gene>
    <name evidence="2" type="ORF">BDQ12DRAFT_691598</name>
</gene>
<evidence type="ECO:0000313" key="3">
    <source>
        <dbReference type="Proteomes" id="UP000308652"/>
    </source>
</evidence>
<name>A0A5C3LJN4_9AGAR</name>
<dbReference type="EMBL" id="ML213655">
    <property type="protein sequence ID" value="TFK33090.1"/>
    <property type="molecule type" value="Genomic_DNA"/>
</dbReference>
<reference evidence="2 3" key="1">
    <citation type="journal article" date="2019" name="Nat. Ecol. Evol.">
        <title>Megaphylogeny resolves global patterns of mushroom evolution.</title>
        <authorList>
            <person name="Varga T."/>
            <person name="Krizsan K."/>
            <person name="Foldi C."/>
            <person name="Dima B."/>
            <person name="Sanchez-Garcia M."/>
            <person name="Sanchez-Ramirez S."/>
            <person name="Szollosi G.J."/>
            <person name="Szarkandi J.G."/>
            <person name="Papp V."/>
            <person name="Albert L."/>
            <person name="Andreopoulos W."/>
            <person name="Angelini C."/>
            <person name="Antonin V."/>
            <person name="Barry K.W."/>
            <person name="Bougher N.L."/>
            <person name="Buchanan P."/>
            <person name="Buyck B."/>
            <person name="Bense V."/>
            <person name="Catcheside P."/>
            <person name="Chovatia M."/>
            <person name="Cooper J."/>
            <person name="Damon W."/>
            <person name="Desjardin D."/>
            <person name="Finy P."/>
            <person name="Geml J."/>
            <person name="Haridas S."/>
            <person name="Hughes K."/>
            <person name="Justo A."/>
            <person name="Karasinski D."/>
            <person name="Kautmanova I."/>
            <person name="Kiss B."/>
            <person name="Kocsube S."/>
            <person name="Kotiranta H."/>
            <person name="LaButti K.M."/>
            <person name="Lechner B.E."/>
            <person name="Liimatainen K."/>
            <person name="Lipzen A."/>
            <person name="Lukacs Z."/>
            <person name="Mihaltcheva S."/>
            <person name="Morgado L.N."/>
            <person name="Niskanen T."/>
            <person name="Noordeloos M.E."/>
            <person name="Ohm R.A."/>
            <person name="Ortiz-Santana B."/>
            <person name="Ovrebo C."/>
            <person name="Racz N."/>
            <person name="Riley R."/>
            <person name="Savchenko A."/>
            <person name="Shiryaev A."/>
            <person name="Soop K."/>
            <person name="Spirin V."/>
            <person name="Szebenyi C."/>
            <person name="Tomsovsky M."/>
            <person name="Tulloss R.E."/>
            <person name="Uehling J."/>
            <person name="Grigoriev I.V."/>
            <person name="Vagvolgyi C."/>
            <person name="Papp T."/>
            <person name="Martin F.M."/>
            <person name="Miettinen O."/>
            <person name="Hibbett D.S."/>
            <person name="Nagy L.G."/>
        </authorList>
    </citation>
    <scope>NUCLEOTIDE SEQUENCE [LARGE SCALE GENOMIC DNA]</scope>
    <source>
        <strain evidence="2 3">CBS 166.37</strain>
    </source>
</reference>
<proteinExistence type="predicted"/>
<protein>
    <submittedName>
        <fullName evidence="2">Uncharacterized protein</fullName>
    </submittedName>
</protein>
<dbReference type="AlphaFoldDB" id="A0A5C3LJN4"/>
<dbReference type="GO" id="GO:0030014">
    <property type="term" value="C:CCR4-NOT complex"/>
    <property type="evidence" value="ECO:0007669"/>
    <property type="project" value="InterPro"/>
</dbReference>
<accession>A0A5C3LJN4</accession>
<evidence type="ECO:0000256" key="1">
    <source>
        <dbReference type="SAM" id="MobiDB-lite"/>
    </source>
</evidence>
<organism evidence="2 3">
    <name type="scientific">Crucibulum laeve</name>
    <dbReference type="NCBI Taxonomy" id="68775"/>
    <lineage>
        <taxon>Eukaryota</taxon>
        <taxon>Fungi</taxon>
        <taxon>Dikarya</taxon>
        <taxon>Basidiomycota</taxon>
        <taxon>Agaricomycotina</taxon>
        <taxon>Agaricomycetes</taxon>
        <taxon>Agaricomycetidae</taxon>
        <taxon>Agaricales</taxon>
        <taxon>Agaricineae</taxon>
        <taxon>Nidulariaceae</taxon>
        <taxon>Crucibulum</taxon>
    </lineage>
</organism>
<keyword evidence="3" id="KW-1185">Reference proteome</keyword>